<name>A0A1E7FFB2_9STRA</name>
<sequence length="365" mass="39909">MKIFSLIIPFVFYACADATSSINVRGGRKLQEHQHAEPLGGYSTVTNFNDNPMIVEAAQFVFSSLQQQDSNSNSMPDELFGTTTKATKAKTIISTYQIIEVSQQVVAGMNIKLTMLFQDGGSNCVGACNVVVYNHFGEMSVTSWNKQITCEEAETRLAETEKLKLTTAGDDIDNTVVVLEDFSNPVHTWTEKNDPVMGGKSTGTFSIQNGLGKFVGEVVDVPFLHAPGFITSQTSDHKVFPDITSCQALQIIAKSNTNYSGYRISFGKAHAPGGKSFAFGYKANLENVPTGDDFGKVTIPFTQFTDFWDDSTGDPIHTCQEDPRFCPDEMTLKNIKVLEIWGEGVGGLVDLEIQRIQAVGCNDSQ</sequence>
<gene>
    <name evidence="3" type="ORF">FRACYDRAFT_269111</name>
</gene>
<dbReference type="SUPFAM" id="SSF49785">
    <property type="entry name" value="Galactose-binding domain-like"/>
    <property type="match status" value="1"/>
</dbReference>
<keyword evidence="4" id="KW-1185">Reference proteome</keyword>
<protein>
    <recommendedName>
        <fullName evidence="2">NADH:ubiquinone oxidoreductase intermediate-associated protein 30 domain-containing protein</fullName>
    </recommendedName>
</protein>
<dbReference type="InterPro" id="IPR008979">
    <property type="entry name" value="Galactose-bd-like_sf"/>
</dbReference>
<dbReference type="KEGG" id="fcy:FRACYDRAFT_269111"/>
<evidence type="ECO:0000259" key="2">
    <source>
        <dbReference type="Pfam" id="PF08547"/>
    </source>
</evidence>
<dbReference type="Proteomes" id="UP000095751">
    <property type="component" value="Unassembled WGS sequence"/>
</dbReference>
<dbReference type="InterPro" id="IPR013857">
    <property type="entry name" value="NADH-UbQ_OxRdtase-assoc_prot30"/>
</dbReference>
<proteinExistence type="predicted"/>
<dbReference type="OrthoDB" id="43988at2759"/>
<keyword evidence="1" id="KW-0732">Signal</keyword>
<evidence type="ECO:0000313" key="4">
    <source>
        <dbReference type="Proteomes" id="UP000095751"/>
    </source>
</evidence>
<dbReference type="PROSITE" id="PS51257">
    <property type="entry name" value="PROKAR_LIPOPROTEIN"/>
    <property type="match status" value="1"/>
</dbReference>
<feature type="signal peptide" evidence="1">
    <location>
        <begin position="1"/>
        <end position="18"/>
    </location>
</feature>
<dbReference type="Gene3D" id="3.10.450.10">
    <property type="match status" value="1"/>
</dbReference>
<feature type="chain" id="PRO_5009193035" description="NADH:ubiquinone oxidoreductase intermediate-associated protein 30 domain-containing protein" evidence="1">
    <location>
        <begin position="19"/>
        <end position="365"/>
    </location>
</feature>
<dbReference type="Pfam" id="PF08547">
    <property type="entry name" value="CIA30"/>
    <property type="match status" value="1"/>
</dbReference>
<accession>A0A1E7FFB2</accession>
<dbReference type="InterPro" id="IPR046350">
    <property type="entry name" value="Cystatin_sf"/>
</dbReference>
<dbReference type="EMBL" id="KV784358">
    <property type="protein sequence ID" value="OEU16816.1"/>
    <property type="molecule type" value="Genomic_DNA"/>
</dbReference>
<reference evidence="3 4" key="1">
    <citation type="submission" date="2016-09" db="EMBL/GenBank/DDBJ databases">
        <title>Extensive genetic diversity and differential bi-allelic expression allows diatom success in the polar Southern Ocean.</title>
        <authorList>
            <consortium name="DOE Joint Genome Institute"/>
            <person name="Mock T."/>
            <person name="Otillar R.P."/>
            <person name="Strauss J."/>
            <person name="Dupont C."/>
            <person name="Frickenhaus S."/>
            <person name="Maumus F."/>
            <person name="Mcmullan M."/>
            <person name="Sanges R."/>
            <person name="Schmutz J."/>
            <person name="Toseland A."/>
            <person name="Valas R."/>
            <person name="Veluchamy A."/>
            <person name="Ward B.J."/>
            <person name="Allen A."/>
            <person name="Barry K."/>
            <person name="Falciatore A."/>
            <person name="Ferrante M."/>
            <person name="Fortunato A.E."/>
            <person name="Gloeckner G."/>
            <person name="Gruber A."/>
            <person name="Hipkin R."/>
            <person name="Janech M."/>
            <person name="Kroth P."/>
            <person name="Leese F."/>
            <person name="Lindquist E."/>
            <person name="Lyon B.R."/>
            <person name="Martin J."/>
            <person name="Mayer C."/>
            <person name="Parker M."/>
            <person name="Quesneville H."/>
            <person name="Raymond J."/>
            <person name="Uhlig C."/>
            <person name="Valentin K.U."/>
            <person name="Worden A.Z."/>
            <person name="Armbrust E.V."/>
            <person name="Bowler C."/>
            <person name="Green B."/>
            <person name="Moulton V."/>
            <person name="Van Oosterhout C."/>
            <person name="Grigoriev I."/>
        </authorList>
    </citation>
    <scope>NUCLEOTIDE SEQUENCE [LARGE SCALE GENOMIC DNA]</scope>
    <source>
        <strain evidence="3 4">CCMP1102</strain>
    </source>
</reference>
<evidence type="ECO:0000313" key="3">
    <source>
        <dbReference type="EMBL" id="OEU16816.1"/>
    </source>
</evidence>
<dbReference type="SUPFAM" id="SSF54403">
    <property type="entry name" value="Cystatin/monellin"/>
    <property type="match status" value="1"/>
</dbReference>
<dbReference type="AlphaFoldDB" id="A0A1E7FFB2"/>
<dbReference type="InParanoid" id="A0A1E7FFB2"/>
<feature type="domain" description="NADH:ubiquinone oxidoreductase intermediate-associated protein 30" evidence="2">
    <location>
        <begin position="185"/>
        <end position="306"/>
    </location>
</feature>
<evidence type="ECO:0000256" key="1">
    <source>
        <dbReference type="SAM" id="SignalP"/>
    </source>
</evidence>
<organism evidence="3 4">
    <name type="scientific">Fragilariopsis cylindrus CCMP1102</name>
    <dbReference type="NCBI Taxonomy" id="635003"/>
    <lineage>
        <taxon>Eukaryota</taxon>
        <taxon>Sar</taxon>
        <taxon>Stramenopiles</taxon>
        <taxon>Ochrophyta</taxon>
        <taxon>Bacillariophyta</taxon>
        <taxon>Bacillariophyceae</taxon>
        <taxon>Bacillariophycidae</taxon>
        <taxon>Bacillariales</taxon>
        <taxon>Bacillariaceae</taxon>
        <taxon>Fragilariopsis</taxon>
    </lineage>
</organism>